<dbReference type="InterPro" id="IPR013537">
    <property type="entry name" value="AcCoA_COase_cen"/>
</dbReference>
<accession>A0A2T6Z9N3</accession>
<protein>
    <submittedName>
        <fullName evidence="3">Acetyl-CoA carboxylase</fullName>
    </submittedName>
</protein>
<dbReference type="PANTHER" id="PTHR45728:SF3">
    <property type="entry name" value="ACETYL-COA CARBOXYLASE"/>
    <property type="match status" value="1"/>
</dbReference>
<feature type="region of interest" description="Disordered" evidence="1">
    <location>
        <begin position="473"/>
        <end position="509"/>
    </location>
</feature>
<dbReference type="GO" id="GO:0005739">
    <property type="term" value="C:mitochondrion"/>
    <property type="evidence" value="ECO:0007669"/>
    <property type="project" value="TreeGrafter"/>
</dbReference>
<comment type="caution">
    <text evidence="3">The sequence shown here is derived from an EMBL/GenBank/DDBJ whole genome shotgun (WGS) entry which is preliminary data.</text>
</comment>
<evidence type="ECO:0000313" key="3">
    <source>
        <dbReference type="EMBL" id="PUU72185.1"/>
    </source>
</evidence>
<dbReference type="GO" id="GO:0003989">
    <property type="term" value="F:acetyl-CoA carboxylase activity"/>
    <property type="evidence" value="ECO:0007669"/>
    <property type="project" value="InterPro"/>
</dbReference>
<dbReference type="PANTHER" id="PTHR45728">
    <property type="entry name" value="ACETYL-COA CARBOXYLASE, ISOFORM A"/>
    <property type="match status" value="1"/>
</dbReference>
<dbReference type="STRING" id="42251.A0A2T6Z9N3"/>
<gene>
    <name evidence="3" type="ORF">B9Z19DRAFT_1138843</name>
</gene>
<dbReference type="Proteomes" id="UP000244722">
    <property type="component" value="Unassembled WGS sequence"/>
</dbReference>
<dbReference type="EMBL" id="NESQ01000684">
    <property type="protein sequence ID" value="PUU72185.1"/>
    <property type="molecule type" value="Genomic_DNA"/>
</dbReference>
<organism evidence="3 4">
    <name type="scientific">Tuber borchii</name>
    <name type="common">White truffle</name>
    <dbReference type="NCBI Taxonomy" id="42251"/>
    <lineage>
        <taxon>Eukaryota</taxon>
        <taxon>Fungi</taxon>
        <taxon>Dikarya</taxon>
        <taxon>Ascomycota</taxon>
        <taxon>Pezizomycotina</taxon>
        <taxon>Pezizomycetes</taxon>
        <taxon>Pezizales</taxon>
        <taxon>Tuberaceae</taxon>
        <taxon>Tuber</taxon>
    </lineage>
</organism>
<feature type="domain" description="Acetyl-CoA carboxylase central" evidence="2">
    <location>
        <begin position="2"/>
        <end position="250"/>
    </location>
</feature>
<dbReference type="Gene3D" id="3.90.226.10">
    <property type="entry name" value="2-enoyl-CoA Hydratase, Chain A, domain 1"/>
    <property type="match status" value="1"/>
</dbReference>
<sequence>MDSKYSVFDGLPTFFAHADPGVSLAALEVYICQTFRAYELHAVNYHNLHSEPLFMVTWDFQLKKAGVTEYGMAQPLATATPTVKHSDGFKHVGSISDLLFLDRNSEIETVRNGVIICVTFLDEAEKYHSMPLSALKTEEEEDYLPAICNIAVRDAESIDDKDLLERILPLVTNYKDELLSHKVHHITFICDHRDGSYPGYFTFCCLEYCEEQSIHYIKPGLAFRLELSRLSNFTIQPVFSENGNIHIYEGHLRDEIPTADYLISETNCLVNYILDALEIIGNNSSDLNNIFLNFTPVSSLSSEQIKPALGGFIERYGERLIIRTHPKSGLSGSIHLRAVDNQYAARELLQPKRQKVHLMGIQYRYDFPELFGQAFHRSWLKSAKKVPSFKERIPPLTECLEYRELALDDNNSLAKVYREPGTNAHNMIGYSGWDDDRELIPAGGGGVSSRMSSSDYPGYNAYRVYIPKIAPPTPLKKRKPSSPLPIHNPDLVPPLHKPTPTSPTATSHTPITAGKLILPKSGRSVDIIEVSNSEINNFAMKPAITLGELREPRILELLETANEDLCCEHVSIKDFDSWIVKNPELEQNKDIRYEYNSFTERLIIKYMATPTHDSLHYFFNQTFSSFLIGRIGSLKASQLFSVGSGTTFEGFEGKWSGGSSKLPDAFAMLKTTEFPAIVCESGFSESWDNLMQDARLWLLGTEGQTKIVVILSFTENQLSGNPVEDTTDKNNNTEEKTLIDSINKSTTQTNLARELKKLNQRALLKKPLIGELSATLHLFHATKDHMDIEEFFKSTVLPLPAGDNSTVVPKAAGNCTIPTVPTNTSTVLSVPHTDLTTLTVLDSNSTVLPPTPSDSTIPPVLDSNPTVLSSSPSDSTILPVLDSNPTVLPSPPSDSSVLPVIAGISKGIQEFQIPLEDIFGNELPEVLDPKDSIIFSLRELEAHVMGSLQGTTWSRALQRAKKYMKEKGVWKAKETFTQSKRQKRY</sequence>
<dbReference type="InterPro" id="IPR049076">
    <property type="entry name" value="ACCA"/>
</dbReference>
<evidence type="ECO:0000256" key="1">
    <source>
        <dbReference type="SAM" id="MobiDB-lite"/>
    </source>
</evidence>
<dbReference type="AlphaFoldDB" id="A0A2T6Z9N3"/>
<dbReference type="OrthoDB" id="14612at2759"/>
<reference evidence="3 4" key="1">
    <citation type="submission" date="2017-04" db="EMBL/GenBank/DDBJ databases">
        <title>Draft genome sequence of Tuber borchii Vittad., a whitish edible truffle.</title>
        <authorList>
            <consortium name="DOE Joint Genome Institute"/>
            <person name="Murat C."/>
            <person name="Kuo A."/>
            <person name="Barry K.W."/>
            <person name="Clum A."/>
            <person name="Dockter R.B."/>
            <person name="Fauchery L."/>
            <person name="Iotti M."/>
            <person name="Kohler A."/>
            <person name="Labutti K."/>
            <person name="Lindquist E.A."/>
            <person name="Lipzen A."/>
            <person name="Ohm R.A."/>
            <person name="Wang M."/>
            <person name="Grigoriev I.V."/>
            <person name="Zambonelli A."/>
            <person name="Martin F.M."/>
        </authorList>
    </citation>
    <scope>NUCLEOTIDE SEQUENCE [LARGE SCALE GENOMIC DNA]</scope>
    <source>
        <strain evidence="3 4">Tbo3840</strain>
    </source>
</reference>
<feature type="compositionally biased region" description="Pro residues" evidence="1">
    <location>
        <begin position="491"/>
        <end position="501"/>
    </location>
</feature>
<proteinExistence type="predicted"/>
<dbReference type="Pfam" id="PF08326">
    <property type="entry name" value="ACC_central"/>
    <property type="match status" value="1"/>
</dbReference>
<dbReference type="GO" id="GO:0006633">
    <property type="term" value="P:fatty acid biosynthetic process"/>
    <property type="evidence" value="ECO:0007669"/>
    <property type="project" value="InterPro"/>
</dbReference>
<evidence type="ECO:0000313" key="4">
    <source>
        <dbReference type="Proteomes" id="UP000244722"/>
    </source>
</evidence>
<dbReference type="GO" id="GO:0005524">
    <property type="term" value="F:ATP binding"/>
    <property type="evidence" value="ECO:0007669"/>
    <property type="project" value="InterPro"/>
</dbReference>
<keyword evidence="4" id="KW-1185">Reference proteome</keyword>
<name>A0A2T6Z9N3_TUBBO</name>
<evidence type="ECO:0000259" key="2">
    <source>
        <dbReference type="Pfam" id="PF08326"/>
    </source>
</evidence>